<dbReference type="PANTHER" id="PTHR11941:SF133">
    <property type="entry name" value="1,2-EPOXYPHENYLACETYL-COA ISOMERASE"/>
    <property type="match status" value="1"/>
</dbReference>
<dbReference type="InterPro" id="IPR029045">
    <property type="entry name" value="ClpP/crotonase-like_dom_sf"/>
</dbReference>
<name>A0A5P3AM01_9RHOB</name>
<dbReference type="SUPFAM" id="SSF52096">
    <property type="entry name" value="ClpP/crotonase"/>
    <property type="match status" value="2"/>
</dbReference>
<sequence length="499" mass="53683">MAYRHIQTEEADGILLIALNAPAQRNALSLGMRAELAEAIAQGRDDPKVRALVLTGRGSAFCAGGDLKSLQEGTDRAIATRRRIQGLHSWFADFVDFPKPVVVAADGPCAGAGFSLAMAGDAIICTPRAWFCQVFGRIGVIPDMASLYLLPRRIGLAAARNLILTARRMKPDEALSLGLVNQIVSTDKLESAARDVAIRLADAAGDGFAVGKLALNHAFERAPFHDSALPRPTGQSLFTPEGSKMSDLKIRNDGNVTRITIDRLDKSNALSADMMEQITDIVRDIGGAPGENALIIDAVGDRGFSAGADISELRGGREGLERQEEVILALSEAMETCPALIITVLHGYAKGGGTIFPCLSDVVIAREDLSVSYPEIQFRMYPFLLHAALTRRISSALAWQLCATGRALGAEEAFRLGLVTEVLPKDGFREMAEERLGEYIDIRASLALGREFTEKAGALPFGEQMKLAGSMMHHNFAAPGVDEAIEHHRARLSSKAKQN</sequence>
<dbReference type="EMBL" id="CP031599">
    <property type="protein sequence ID" value="QEW29743.1"/>
    <property type="molecule type" value="Genomic_DNA"/>
</dbReference>
<evidence type="ECO:0000313" key="1">
    <source>
        <dbReference type="EMBL" id="QEW29743.1"/>
    </source>
</evidence>
<dbReference type="OrthoDB" id="9797151at2"/>
<dbReference type="GO" id="GO:0018787">
    <property type="term" value="F:4-chlorobenzoyl-CoA dehalogenase activity"/>
    <property type="evidence" value="ECO:0007669"/>
    <property type="project" value="UniProtKB-EC"/>
</dbReference>
<accession>A0A5P3AM01</accession>
<keyword evidence="1" id="KW-0378">Hydrolase</keyword>
<organism evidence="1 2">
    <name type="scientific">Roseovarius indicus</name>
    <dbReference type="NCBI Taxonomy" id="540747"/>
    <lineage>
        <taxon>Bacteria</taxon>
        <taxon>Pseudomonadati</taxon>
        <taxon>Pseudomonadota</taxon>
        <taxon>Alphaproteobacteria</taxon>
        <taxon>Rhodobacterales</taxon>
        <taxon>Roseobacteraceae</taxon>
        <taxon>Roseovarius</taxon>
    </lineage>
</organism>
<reference evidence="1 2" key="1">
    <citation type="submission" date="2018-08" db="EMBL/GenBank/DDBJ databases">
        <title>Genetic Globetrotter - A new plasmid hitch-hiking vast phylogenetic and geographic distances.</title>
        <authorList>
            <person name="Vollmers J."/>
            <person name="Petersen J."/>
        </authorList>
    </citation>
    <scope>NUCLEOTIDE SEQUENCE [LARGE SCALE GENOMIC DNA]</scope>
    <source>
        <strain evidence="1 2">DSM 26383</strain>
        <plasmid evidence="2">pridsm_01</plasmid>
    </source>
</reference>
<dbReference type="RefSeq" id="WP_057821780.1">
    <property type="nucleotide sequence ID" value="NZ_CP031599.1"/>
</dbReference>
<dbReference type="Proteomes" id="UP000325785">
    <property type="component" value="Plasmid pRIdsm_01"/>
</dbReference>
<keyword evidence="1" id="KW-0614">Plasmid</keyword>
<dbReference type="Gene3D" id="3.90.226.10">
    <property type="entry name" value="2-enoyl-CoA Hydratase, Chain A, domain 1"/>
    <property type="match status" value="2"/>
</dbReference>
<dbReference type="Pfam" id="PF00378">
    <property type="entry name" value="ECH_1"/>
    <property type="match status" value="2"/>
</dbReference>
<dbReference type="PANTHER" id="PTHR11941">
    <property type="entry name" value="ENOYL-COA HYDRATASE-RELATED"/>
    <property type="match status" value="1"/>
</dbReference>
<dbReference type="KEGG" id="rid:RIdsm_05589"/>
<proteinExistence type="predicted"/>
<protein>
    <submittedName>
        <fullName evidence="1">4-chlorobenzoyl coenzyme A dehalogenase-2</fullName>
        <ecNumber evidence="1">3.8.1.7</ecNumber>
    </submittedName>
</protein>
<evidence type="ECO:0000313" key="2">
    <source>
        <dbReference type="Proteomes" id="UP000325785"/>
    </source>
</evidence>
<geneLocation type="plasmid" evidence="2">
    <name>pridsm_01</name>
</geneLocation>
<dbReference type="AlphaFoldDB" id="A0A5P3AM01"/>
<dbReference type="InterPro" id="IPR001753">
    <property type="entry name" value="Enoyl-CoA_hydra/iso"/>
</dbReference>
<dbReference type="GO" id="GO:0006635">
    <property type="term" value="P:fatty acid beta-oxidation"/>
    <property type="evidence" value="ECO:0007669"/>
    <property type="project" value="TreeGrafter"/>
</dbReference>
<gene>
    <name evidence="1" type="primary">fcbB2_2</name>
    <name evidence="1" type="ORF">RIdsm_05589</name>
</gene>
<dbReference type="EC" id="3.8.1.7" evidence="1"/>
<dbReference type="CDD" id="cd06558">
    <property type="entry name" value="crotonase-like"/>
    <property type="match status" value="2"/>
</dbReference>